<evidence type="ECO:0000256" key="3">
    <source>
        <dbReference type="SAM" id="SignalP"/>
    </source>
</evidence>
<dbReference type="OrthoDB" id="419809at2759"/>
<evidence type="ECO:0000313" key="5">
    <source>
        <dbReference type="Proteomes" id="UP000604046"/>
    </source>
</evidence>
<feature type="region of interest" description="Disordered" evidence="2">
    <location>
        <begin position="553"/>
        <end position="600"/>
    </location>
</feature>
<evidence type="ECO:0000313" key="4">
    <source>
        <dbReference type="EMBL" id="CAE7028230.1"/>
    </source>
</evidence>
<reference evidence="4" key="1">
    <citation type="submission" date="2021-02" db="EMBL/GenBank/DDBJ databases">
        <authorList>
            <person name="Dougan E. K."/>
            <person name="Rhodes N."/>
            <person name="Thang M."/>
            <person name="Chan C."/>
        </authorList>
    </citation>
    <scope>NUCLEOTIDE SEQUENCE</scope>
</reference>
<feature type="chain" id="PRO_5032556985" evidence="3">
    <location>
        <begin position="21"/>
        <end position="905"/>
    </location>
</feature>
<feature type="compositionally biased region" description="Low complexity" evidence="2">
    <location>
        <begin position="675"/>
        <end position="689"/>
    </location>
</feature>
<feature type="coiled-coil region" evidence="1">
    <location>
        <begin position="699"/>
        <end position="726"/>
    </location>
</feature>
<evidence type="ECO:0000256" key="2">
    <source>
        <dbReference type="SAM" id="MobiDB-lite"/>
    </source>
</evidence>
<accession>A0A812I7X9</accession>
<evidence type="ECO:0000256" key="1">
    <source>
        <dbReference type="SAM" id="Coils"/>
    </source>
</evidence>
<organism evidence="4 5">
    <name type="scientific">Symbiodinium natans</name>
    <dbReference type="NCBI Taxonomy" id="878477"/>
    <lineage>
        <taxon>Eukaryota</taxon>
        <taxon>Sar</taxon>
        <taxon>Alveolata</taxon>
        <taxon>Dinophyceae</taxon>
        <taxon>Suessiales</taxon>
        <taxon>Symbiodiniaceae</taxon>
        <taxon>Symbiodinium</taxon>
    </lineage>
</organism>
<keyword evidence="3" id="KW-0732">Signal</keyword>
<dbReference type="AlphaFoldDB" id="A0A812I7X9"/>
<dbReference type="Proteomes" id="UP000604046">
    <property type="component" value="Unassembled WGS sequence"/>
</dbReference>
<keyword evidence="5" id="KW-1185">Reference proteome</keyword>
<name>A0A812I7X9_9DINO</name>
<feature type="coiled-coil region" evidence="1">
    <location>
        <begin position="337"/>
        <end position="364"/>
    </location>
</feature>
<keyword evidence="1" id="KW-0175">Coiled coil</keyword>
<proteinExistence type="predicted"/>
<feature type="region of interest" description="Disordered" evidence="2">
    <location>
        <begin position="658"/>
        <end position="699"/>
    </location>
</feature>
<comment type="caution">
    <text evidence="4">The sequence shown here is derived from an EMBL/GenBank/DDBJ whole genome shotgun (WGS) entry which is preliminary data.</text>
</comment>
<gene>
    <name evidence="4" type="ORF">SNAT2548_LOCUS3394</name>
</gene>
<protein>
    <submittedName>
        <fullName evidence="4">Uncharacterized protein</fullName>
    </submittedName>
</protein>
<feature type="signal peptide" evidence="3">
    <location>
        <begin position="1"/>
        <end position="20"/>
    </location>
</feature>
<dbReference type="EMBL" id="CAJNDS010000207">
    <property type="protein sequence ID" value="CAE7028230.1"/>
    <property type="molecule type" value="Genomic_DNA"/>
</dbReference>
<sequence>MAVESVFLAALCLFSASASSSVPRQLGEVDVVEEVCNGIGQGFCQTSLNMPTGVTMSYKDACANNVCASKQHCGQTCVKVPDTLRIDWEDVSPCDHFGVGSLVRTAEKTCSCLGKLKGFLEQVSEFDSEPSAKALTAASEMLACLVKNGFDVQTNKPAVVQQLTAGDDYVIQAAPVDLELYTSMAVAISACVGGGACDLIHGVTMDYFRSAAQDVGAGFEDFVQTFVLTGLLQPLVTASEVPQMLANDLPQALRCKANATEEAFKKLQMKIEGIKDFFQNLRLKVENIQEQSRKTLDALDGVLEALDSSVTAVIEHLQEGKVPLLDAVKQISDLREVKDLFDSLESLKAEAAAVKDRAEELDGLKLELKDMGAIDNCGLNDLLDDLKEIPSLKDWVAAPTHMIEVLDINANSVQAGIVSYNQWADLNVELPCSKMERWESSLLGQTVSADIPKFFSCDFSYKLLGLLCQTNMELEKNIDERGSVTCHVINRSGSEVNLGGSKACALGQSYSAQRTPAIASKPESWKEEAVGVSGWIQRRYGCYVKACGPGTMSPQSGRSGAAQEWRSRRLSAPAVASEPRPIHSRKKEVTKPAKNESGLGQWVTTRMAAWRTAPSEMGYRIDMFPPGWHVQEASWPEEPVEGWLPVVPRGFVKTSELAPAPAEDEPTLLTPPPASSRGSPLSSGSSSSPQVDKLDPPSAASARAALLALREEHVRLREANIQLRERELKKRQEIDSLNRARDLTAKELSTIQEQLSSSKQDLEHGHEELRVLLKKLELCREAVVTAVKSIDAVYEEVPDVESKDANLSGDEAGPMVARARQVRGQQAKQKAANAMEADQAISELLAVVGNPSTILPEEAEEKYMTTGENAECTNPAEKSLETKVWCSPARLPADQRAPLRDLNRA</sequence>